<protein>
    <recommendedName>
        <fullName evidence="5">Aminoglycoside phosphotransferase</fullName>
    </recommendedName>
</protein>
<comment type="caution">
    <text evidence="1">The sequence shown here is derived from an EMBL/GenBank/DDBJ whole genome shotgun (WGS) entry which is preliminary data.</text>
</comment>
<proteinExistence type="predicted"/>
<dbReference type="RefSeq" id="WP_120695464.1">
    <property type="nucleotide sequence ID" value="NZ_RBDX01000003.1"/>
</dbReference>
<evidence type="ECO:0000313" key="1">
    <source>
        <dbReference type="EMBL" id="RKN11396.1"/>
    </source>
</evidence>
<sequence length="277" mass="30823">MPASAAVTVDLRTESVDAVLGRVERSLGVQLDRSTEVRKRRSIGARTDRGTWVRIERRARERIDGQGWNGVECAAVLQGVAMPEWFAGLAWSDPDDGSMWRADETQLVTAEPMKPTDRAELPDAWWATLTESLDALAAQTTTRVATPDTVTISREVVAEVIQKAFPEAGIDISLDEWATAHADLSWANLTTPECYLLDWEDWGMAPRGLDSAKLWVSSLDVPEVAERVRHERRGDLGSRTGKLMSLFYCSKLVPYVDEGAAVRMEALRLLEELESPR</sequence>
<gene>
    <name evidence="2" type="ORF">D7318_04200</name>
    <name evidence="1" type="ORF">D7319_05460</name>
</gene>
<organism evidence="1 4">
    <name type="scientific">Streptomyces radicis</name>
    <dbReference type="NCBI Taxonomy" id="1750517"/>
    <lineage>
        <taxon>Bacteria</taxon>
        <taxon>Bacillati</taxon>
        <taxon>Actinomycetota</taxon>
        <taxon>Actinomycetes</taxon>
        <taxon>Kitasatosporales</taxon>
        <taxon>Streptomycetaceae</taxon>
        <taxon>Streptomyces</taxon>
    </lineage>
</organism>
<dbReference type="Proteomes" id="UP000275024">
    <property type="component" value="Unassembled WGS sequence"/>
</dbReference>
<dbReference type="OrthoDB" id="3680308at2"/>
<dbReference type="AlphaFoldDB" id="A0A3A9WUC7"/>
<dbReference type="EMBL" id="RBDY01000002">
    <property type="protein sequence ID" value="RKN26585.1"/>
    <property type="molecule type" value="Genomic_DNA"/>
</dbReference>
<evidence type="ECO:0000313" key="4">
    <source>
        <dbReference type="Proteomes" id="UP000275024"/>
    </source>
</evidence>
<dbReference type="Proteomes" id="UP000268652">
    <property type="component" value="Unassembled WGS sequence"/>
</dbReference>
<reference evidence="3 4" key="1">
    <citation type="submission" date="2018-09" db="EMBL/GenBank/DDBJ databases">
        <title>Streptomyces sp. nov. DS1-2, an endophytic actinomycete isolated from roots of Dendrobium scabrilingue.</title>
        <authorList>
            <person name="Kuncharoen N."/>
            <person name="Kudo T."/>
            <person name="Ohkuma M."/>
            <person name="Yuki M."/>
            <person name="Tanasupawat S."/>
        </authorList>
    </citation>
    <scope>NUCLEOTIDE SEQUENCE [LARGE SCALE GENOMIC DNA]</scope>
    <source>
        <strain evidence="1 4">AZ1-7</strain>
        <strain evidence="2 3">DS1-2</strain>
    </source>
</reference>
<name>A0A3A9WUC7_9ACTN</name>
<dbReference type="EMBL" id="RBDX01000003">
    <property type="protein sequence ID" value="RKN11396.1"/>
    <property type="molecule type" value="Genomic_DNA"/>
</dbReference>
<evidence type="ECO:0008006" key="5">
    <source>
        <dbReference type="Google" id="ProtNLM"/>
    </source>
</evidence>
<evidence type="ECO:0000313" key="3">
    <source>
        <dbReference type="Proteomes" id="UP000268652"/>
    </source>
</evidence>
<evidence type="ECO:0000313" key="2">
    <source>
        <dbReference type="EMBL" id="RKN26585.1"/>
    </source>
</evidence>
<accession>A0A3A9WUC7</accession>
<keyword evidence="3" id="KW-1185">Reference proteome</keyword>